<evidence type="ECO:0000256" key="4">
    <source>
        <dbReference type="SAM" id="MobiDB-lite"/>
    </source>
</evidence>
<organism evidence="5 6">
    <name type="scientific">Microbacterium murale</name>
    <dbReference type="NCBI Taxonomy" id="1081040"/>
    <lineage>
        <taxon>Bacteria</taxon>
        <taxon>Bacillati</taxon>
        <taxon>Actinomycetota</taxon>
        <taxon>Actinomycetes</taxon>
        <taxon>Micrococcales</taxon>
        <taxon>Microbacteriaceae</taxon>
        <taxon>Microbacterium</taxon>
    </lineage>
</organism>
<dbReference type="InterPro" id="IPR043129">
    <property type="entry name" value="ATPase_NBD"/>
</dbReference>
<proteinExistence type="predicted"/>
<sequence>MSESEVVLALDLGTSRILAATAGLAPSGEIEAVSFVLGHRSGSAAALVFVTDSGDLLFGDDAEQRGFERPENLIRSFLPRVGDEVPLIASGRAFTAAELTARLVTWAGSISTQRHGATPVIAIGHPSSWTGHRVASLRGALSDSGIEHVTLMPSAEAAAHHHDALLAGSEDHPLQPGDTVAVYDLGGTSFEATVLRKDAGGGFGILGEPVAIADLGGAAFDDAVVDHAMRLSGTDTRGMPDATTRIALARLRRASVAAKEALSFDADATIPLTLSGNGSTVRITRSELEAMMDPALERTLDGLERALDSARVGADDLEFILLTGGSAHIPLVAQRLSERFDLPLVTAADAAAALGAARLGVLRERARRGLVVAEAESSAAENLVEIDLAAPGSSSRPHRRPRLRAVLAGASIRSATPAAVTLAAVVVAAGVATTTAGAAIFRDAADDAAASRTTTEAAAGSLVADPFALLLDDPTASQAVELVTPAAPDADSDVETDPDRDSSGPREAVRDTLSQPRTPKASTPQSGTRRGPQVENSSPAAPPASAPKPSQPAGTNPSPRPTTGPAPVPSDPAPDPTPSDPAPSDPPSDPAPDPVPTDPAPDPAPSDPAPSDPAPSDQAPSDPPPTPPTEEPPAPIATVAPSTES</sequence>
<dbReference type="PRINTS" id="PR01217">
    <property type="entry name" value="PRICHEXTENSN"/>
</dbReference>
<protein>
    <recommendedName>
        <fullName evidence="7">Hsp70 protein</fullName>
    </recommendedName>
</protein>
<feature type="region of interest" description="Disordered" evidence="4">
    <location>
        <begin position="485"/>
        <end position="645"/>
    </location>
</feature>
<keyword evidence="1" id="KW-0547">Nucleotide-binding</keyword>
<feature type="compositionally biased region" description="Low complexity" evidence="4">
    <location>
        <begin position="636"/>
        <end position="645"/>
    </location>
</feature>
<dbReference type="Gene3D" id="3.30.420.40">
    <property type="match status" value="2"/>
</dbReference>
<feature type="compositionally biased region" description="Pro residues" evidence="4">
    <location>
        <begin position="540"/>
        <end position="550"/>
    </location>
</feature>
<dbReference type="RefSeq" id="WP_188436172.1">
    <property type="nucleotide sequence ID" value="NZ_BMCM01000002.1"/>
</dbReference>
<evidence type="ECO:0000256" key="1">
    <source>
        <dbReference type="ARBA" id="ARBA00022741"/>
    </source>
</evidence>
<evidence type="ECO:0000313" key="6">
    <source>
        <dbReference type="Proteomes" id="UP000629365"/>
    </source>
</evidence>
<keyword evidence="3" id="KW-0143">Chaperone</keyword>
<gene>
    <name evidence="5" type="ORF">GCM10007269_17360</name>
</gene>
<dbReference type="Pfam" id="PF00012">
    <property type="entry name" value="HSP70"/>
    <property type="match status" value="1"/>
</dbReference>
<dbReference type="PANTHER" id="PTHR45639:SF32">
    <property type="entry name" value="HEAT SHOCK PROTEIN PDR13"/>
    <property type="match status" value="1"/>
</dbReference>
<comment type="caution">
    <text evidence="5">The sequence shown here is derived from an EMBL/GenBank/DDBJ whole genome shotgun (WGS) entry which is preliminary data.</text>
</comment>
<feature type="compositionally biased region" description="Pro residues" evidence="4">
    <location>
        <begin position="621"/>
        <end position="635"/>
    </location>
</feature>
<feature type="compositionally biased region" description="Basic and acidic residues" evidence="4">
    <location>
        <begin position="497"/>
        <end position="510"/>
    </location>
</feature>
<evidence type="ECO:0000313" key="5">
    <source>
        <dbReference type="EMBL" id="GGD74853.1"/>
    </source>
</evidence>
<feature type="compositionally biased region" description="Pro residues" evidence="4">
    <location>
        <begin position="558"/>
        <end position="613"/>
    </location>
</feature>
<dbReference type="SUPFAM" id="SSF53067">
    <property type="entry name" value="Actin-like ATPase domain"/>
    <property type="match status" value="2"/>
</dbReference>
<dbReference type="PANTHER" id="PTHR45639">
    <property type="entry name" value="HSC70CB, ISOFORM G-RELATED"/>
    <property type="match status" value="1"/>
</dbReference>
<evidence type="ECO:0000256" key="3">
    <source>
        <dbReference type="ARBA" id="ARBA00023186"/>
    </source>
</evidence>
<evidence type="ECO:0000256" key="2">
    <source>
        <dbReference type="ARBA" id="ARBA00022840"/>
    </source>
</evidence>
<dbReference type="InterPro" id="IPR013126">
    <property type="entry name" value="Hsp_70_fam"/>
</dbReference>
<name>A0ABQ1RP63_9MICO</name>
<dbReference type="Gene3D" id="3.90.640.10">
    <property type="entry name" value="Actin, Chain A, domain 4"/>
    <property type="match status" value="1"/>
</dbReference>
<evidence type="ECO:0008006" key="7">
    <source>
        <dbReference type="Google" id="ProtNLM"/>
    </source>
</evidence>
<reference evidence="6" key="1">
    <citation type="journal article" date="2019" name="Int. J. Syst. Evol. Microbiol.">
        <title>The Global Catalogue of Microorganisms (GCM) 10K type strain sequencing project: providing services to taxonomists for standard genome sequencing and annotation.</title>
        <authorList>
            <consortium name="The Broad Institute Genomics Platform"/>
            <consortium name="The Broad Institute Genome Sequencing Center for Infectious Disease"/>
            <person name="Wu L."/>
            <person name="Ma J."/>
        </authorList>
    </citation>
    <scope>NUCLEOTIDE SEQUENCE [LARGE SCALE GENOMIC DNA]</scope>
    <source>
        <strain evidence="6">CCM 7640</strain>
    </source>
</reference>
<keyword evidence="2" id="KW-0067">ATP-binding</keyword>
<accession>A0ABQ1RP63</accession>
<dbReference type="Proteomes" id="UP000629365">
    <property type="component" value="Unassembled WGS sequence"/>
</dbReference>
<keyword evidence="6" id="KW-1185">Reference proteome</keyword>
<feature type="compositionally biased region" description="Polar residues" evidence="4">
    <location>
        <begin position="512"/>
        <end position="528"/>
    </location>
</feature>
<dbReference type="EMBL" id="BMCM01000002">
    <property type="protein sequence ID" value="GGD74853.1"/>
    <property type="molecule type" value="Genomic_DNA"/>
</dbReference>